<dbReference type="AlphaFoldDB" id="A0A0A9GG77"/>
<name>A0A0A9GG77_ARUDO</name>
<reference evidence="1" key="2">
    <citation type="journal article" date="2015" name="Data Brief">
        <title>Shoot transcriptome of the giant reed, Arundo donax.</title>
        <authorList>
            <person name="Barrero R.A."/>
            <person name="Guerrero F.D."/>
            <person name="Moolhuijzen P."/>
            <person name="Goolsby J.A."/>
            <person name="Tidwell J."/>
            <person name="Bellgard S.E."/>
            <person name="Bellgard M.I."/>
        </authorList>
    </citation>
    <scope>NUCLEOTIDE SEQUENCE</scope>
    <source>
        <tissue evidence="1">Shoot tissue taken approximately 20 cm above the soil surface</tissue>
    </source>
</reference>
<reference evidence="1" key="1">
    <citation type="submission" date="2014-09" db="EMBL/GenBank/DDBJ databases">
        <authorList>
            <person name="Magalhaes I.L.F."/>
            <person name="Oliveira U."/>
            <person name="Santos F.R."/>
            <person name="Vidigal T.H.D.A."/>
            <person name="Brescovit A.D."/>
            <person name="Santos A.J."/>
        </authorList>
    </citation>
    <scope>NUCLEOTIDE SEQUENCE</scope>
    <source>
        <tissue evidence="1">Shoot tissue taken approximately 20 cm above the soil surface</tissue>
    </source>
</reference>
<accession>A0A0A9GG77</accession>
<dbReference type="EMBL" id="GBRH01178253">
    <property type="protein sequence ID" value="JAE19643.1"/>
    <property type="molecule type" value="Transcribed_RNA"/>
</dbReference>
<evidence type="ECO:0000313" key="1">
    <source>
        <dbReference type="EMBL" id="JAE19643.1"/>
    </source>
</evidence>
<sequence>MAEAHRLIFNKLVNALNNMNLQRISSALSLKLPLRLTAKMTAFMACSESLSVTQSLAMTT</sequence>
<organism evidence="1">
    <name type="scientific">Arundo donax</name>
    <name type="common">Giant reed</name>
    <name type="synonym">Donax arundinaceus</name>
    <dbReference type="NCBI Taxonomy" id="35708"/>
    <lineage>
        <taxon>Eukaryota</taxon>
        <taxon>Viridiplantae</taxon>
        <taxon>Streptophyta</taxon>
        <taxon>Embryophyta</taxon>
        <taxon>Tracheophyta</taxon>
        <taxon>Spermatophyta</taxon>
        <taxon>Magnoliopsida</taxon>
        <taxon>Liliopsida</taxon>
        <taxon>Poales</taxon>
        <taxon>Poaceae</taxon>
        <taxon>PACMAD clade</taxon>
        <taxon>Arundinoideae</taxon>
        <taxon>Arundineae</taxon>
        <taxon>Arundo</taxon>
    </lineage>
</organism>
<proteinExistence type="predicted"/>
<protein>
    <submittedName>
        <fullName evidence="1">Uncharacterized protein</fullName>
    </submittedName>
</protein>